<evidence type="ECO:0000256" key="1">
    <source>
        <dbReference type="SAM" id="MobiDB-lite"/>
    </source>
</evidence>
<evidence type="ECO:0000313" key="3">
    <source>
        <dbReference type="WBParaSite" id="ACAC_0000365601-mRNA-1"/>
    </source>
</evidence>
<feature type="region of interest" description="Disordered" evidence="1">
    <location>
        <begin position="118"/>
        <end position="139"/>
    </location>
</feature>
<evidence type="ECO:0000313" key="2">
    <source>
        <dbReference type="Proteomes" id="UP000035642"/>
    </source>
</evidence>
<dbReference type="WBParaSite" id="ACAC_0000365601-mRNA-1">
    <property type="protein sequence ID" value="ACAC_0000365601-mRNA-1"/>
    <property type="gene ID" value="ACAC_0000365601"/>
</dbReference>
<dbReference type="Proteomes" id="UP000035642">
    <property type="component" value="Unassembled WGS sequence"/>
</dbReference>
<organism evidence="2 3">
    <name type="scientific">Angiostrongylus cantonensis</name>
    <name type="common">Rat lungworm</name>
    <dbReference type="NCBI Taxonomy" id="6313"/>
    <lineage>
        <taxon>Eukaryota</taxon>
        <taxon>Metazoa</taxon>
        <taxon>Ecdysozoa</taxon>
        <taxon>Nematoda</taxon>
        <taxon>Chromadorea</taxon>
        <taxon>Rhabditida</taxon>
        <taxon>Rhabditina</taxon>
        <taxon>Rhabditomorpha</taxon>
        <taxon>Strongyloidea</taxon>
        <taxon>Metastrongylidae</taxon>
        <taxon>Angiostrongylus</taxon>
    </lineage>
</organism>
<accession>A0A0K0D0R3</accession>
<reference evidence="2" key="1">
    <citation type="submission" date="2012-09" db="EMBL/GenBank/DDBJ databases">
        <authorList>
            <person name="Martin A.A."/>
        </authorList>
    </citation>
    <scope>NUCLEOTIDE SEQUENCE</scope>
</reference>
<dbReference type="AlphaFoldDB" id="A0A0K0D0R3"/>
<name>A0A0K0D0R3_ANGCA</name>
<protein>
    <submittedName>
        <fullName evidence="3">Zf-AD domain-containing protein</fullName>
    </submittedName>
</protein>
<proteinExistence type="predicted"/>
<reference evidence="3" key="2">
    <citation type="submission" date="2017-02" db="UniProtKB">
        <authorList>
            <consortium name="WormBaseParasite"/>
        </authorList>
    </citation>
    <scope>IDENTIFICATION</scope>
</reference>
<keyword evidence="2" id="KW-1185">Reference proteome</keyword>
<sequence>MAKPTKLQETENMLELAQPRSEYLIFLQGSMATERISDGTRCLRCGINLRNRRSFDLKIKEADITLTIKGICCGCKQEYYCGEMERPSYSDQSTVDTEYVSYTSTSLDRTFDERGIRASSTPLQKHAMSPVISSRASKL</sequence>